<feature type="region of interest" description="Disordered" evidence="1">
    <location>
        <begin position="1"/>
        <end position="51"/>
    </location>
</feature>
<evidence type="ECO:0000313" key="2">
    <source>
        <dbReference type="EMBL" id="KAH8099447.1"/>
    </source>
</evidence>
<gene>
    <name evidence="2" type="ORF">BXZ70DRAFT_1030736</name>
</gene>
<dbReference type="Proteomes" id="UP000813824">
    <property type="component" value="Unassembled WGS sequence"/>
</dbReference>
<feature type="region of interest" description="Disordered" evidence="1">
    <location>
        <begin position="250"/>
        <end position="274"/>
    </location>
</feature>
<keyword evidence="3" id="KW-1185">Reference proteome</keyword>
<organism evidence="2 3">
    <name type="scientific">Cristinia sonorae</name>
    <dbReference type="NCBI Taxonomy" id="1940300"/>
    <lineage>
        <taxon>Eukaryota</taxon>
        <taxon>Fungi</taxon>
        <taxon>Dikarya</taxon>
        <taxon>Basidiomycota</taxon>
        <taxon>Agaricomycotina</taxon>
        <taxon>Agaricomycetes</taxon>
        <taxon>Agaricomycetidae</taxon>
        <taxon>Agaricales</taxon>
        <taxon>Pleurotineae</taxon>
        <taxon>Stephanosporaceae</taxon>
        <taxon>Cristinia</taxon>
    </lineage>
</organism>
<sequence length="490" mass="53151">MDPRQPSNYQEPPPMGSHPPQPYSQQETGENAPRSIPPPPMAPPSYGPGYSFNGYSPVPATPASGHLPPSLLTGSGVGRSTQYLGGSQSSFPGYPTMPGPGGSMFSSVPSGSQHPPPHLNIIIPSSSAPDSNQYRSLSHTPTSASSSSALPQFLRPSGTLCPSAFKIPVHVHVPQDLINVGLTDVTAPLLVPFLRDMARHANEMNDCLSTMAGRLEQYGTHLEELLNTSRRAEPTPSNSTTSVVDTLSAVESAVEPESKTRKRKRISGGGNVHKDAKGKVHSVFWEMIDLPRKGLAHARWETAKKRGRLDDGQIQKKNEDGKIVWYPHWGAQADAPANIGFIDAVANLVYSAEKQSRDVDSKATIEDTAFNIEVLRAIAQGYFQTHNGVYSKLQTPDGQAQINAKKVADNLRTARRNKTNNRREEAAIAEKEHNISGLEQFLGTDGASQSESCDETMPPEVQKRFEECGVALNSGARMVRPLAQRSKRTW</sequence>
<feature type="region of interest" description="Disordered" evidence="1">
    <location>
        <begin position="66"/>
        <end position="150"/>
    </location>
</feature>
<proteinExistence type="predicted"/>
<reference evidence="2" key="1">
    <citation type="journal article" date="2021" name="New Phytol.">
        <title>Evolutionary innovations through gain and loss of genes in the ectomycorrhizal Boletales.</title>
        <authorList>
            <person name="Wu G."/>
            <person name="Miyauchi S."/>
            <person name="Morin E."/>
            <person name="Kuo A."/>
            <person name="Drula E."/>
            <person name="Varga T."/>
            <person name="Kohler A."/>
            <person name="Feng B."/>
            <person name="Cao Y."/>
            <person name="Lipzen A."/>
            <person name="Daum C."/>
            <person name="Hundley H."/>
            <person name="Pangilinan J."/>
            <person name="Johnson J."/>
            <person name="Barry K."/>
            <person name="LaButti K."/>
            <person name="Ng V."/>
            <person name="Ahrendt S."/>
            <person name="Min B."/>
            <person name="Choi I.G."/>
            <person name="Park H."/>
            <person name="Plett J.M."/>
            <person name="Magnuson J."/>
            <person name="Spatafora J.W."/>
            <person name="Nagy L.G."/>
            <person name="Henrissat B."/>
            <person name="Grigoriev I.V."/>
            <person name="Yang Z.L."/>
            <person name="Xu J."/>
            <person name="Martin F.M."/>
        </authorList>
    </citation>
    <scope>NUCLEOTIDE SEQUENCE</scope>
    <source>
        <strain evidence="2">KKN 215</strain>
    </source>
</reference>
<feature type="compositionally biased region" description="Low complexity" evidence="1">
    <location>
        <begin position="136"/>
        <end position="150"/>
    </location>
</feature>
<feature type="compositionally biased region" description="Pro residues" evidence="1">
    <location>
        <begin position="35"/>
        <end position="46"/>
    </location>
</feature>
<comment type="caution">
    <text evidence="2">The sequence shown here is derived from an EMBL/GenBank/DDBJ whole genome shotgun (WGS) entry which is preliminary data.</text>
</comment>
<feature type="compositionally biased region" description="Polar residues" evidence="1">
    <location>
        <begin position="104"/>
        <end position="113"/>
    </location>
</feature>
<evidence type="ECO:0000313" key="3">
    <source>
        <dbReference type="Proteomes" id="UP000813824"/>
    </source>
</evidence>
<feature type="compositionally biased region" description="Polar residues" evidence="1">
    <location>
        <begin position="1"/>
        <end position="10"/>
    </location>
</feature>
<feature type="compositionally biased region" description="Polar residues" evidence="1">
    <location>
        <begin position="123"/>
        <end position="135"/>
    </location>
</feature>
<feature type="compositionally biased region" description="Pro residues" evidence="1">
    <location>
        <begin position="11"/>
        <end position="22"/>
    </location>
</feature>
<feature type="compositionally biased region" description="Polar residues" evidence="1">
    <location>
        <begin position="78"/>
        <end position="91"/>
    </location>
</feature>
<accession>A0A8K0UMG1</accession>
<name>A0A8K0UMG1_9AGAR</name>
<protein>
    <submittedName>
        <fullName evidence="2">Uncharacterized protein</fullName>
    </submittedName>
</protein>
<evidence type="ECO:0000256" key="1">
    <source>
        <dbReference type="SAM" id="MobiDB-lite"/>
    </source>
</evidence>
<dbReference type="EMBL" id="JAEVFJ010000020">
    <property type="protein sequence ID" value="KAH8099447.1"/>
    <property type="molecule type" value="Genomic_DNA"/>
</dbReference>
<dbReference type="AlphaFoldDB" id="A0A8K0UMG1"/>